<keyword evidence="5" id="KW-1185">Reference proteome</keyword>
<comment type="caution">
    <text evidence="4">The sequence shown here is derived from an EMBL/GenBank/DDBJ whole genome shotgun (WGS) entry which is preliminary data.</text>
</comment>
<evidence type="ECO:0000313" key="4">
    <source>
        <dbReference type="EMBL" id="REG91198.1"/>
    </source>
</evidence>
<proteinExistence type="predicted"/>
<dbReference type="InterPro" id="IPR013783">
    <property type="entry name" value="Ig-like_fold"/>
</dbReference>
<dbReference type="InterPro" id="IPR045829">
    <property type="entry name" value="PKD_6"/>
</dbReference>
<dbReference type="Proteomes" id="UP000257136">
    <property type="component" value="Unassembled WGS sequence"/>
</dbReference>
<gene>
    <name evidence="4" type="ORF">C8P67_11794</name>
</gene>
<feature type="domain" description="G8" evidence="1">
    <location>
        <begin position="43"/>
        <end position="112"/>
    </location>
</feature>
<name>A0A3E0DYU9_9FLAO</name>
<dbReference type="Pfam" id="PF19081">
    <property type="entry name" value="Ig_7"/>
    <property type="match status" value="1"/>
</dbReference>
<evidence type="ECO:0000259" key="2">
    <source>
        <dbReference type="Pfam" id="PF19081"/>
    </source>
</evidence>
<dbReference type="Gene3D" id="2.60.40.10">
    <property type="entry name" value="Immunoglobulins"/>
    <property type="match status" value="2"/>
</dbReference>
<dbReference type="InterPro" id="IPR044023">
    <property type="entry name" value="Ig_7"/>
</dbReference>
<protein>
    <submittedName>
        <fullName evidence="4">G8 domain-containing protein</fullName>
    </submittedName>
</protein>
<reference evidence="4 5" key="1">
    <citation type="submission" date="2018-08" db="EMBL/GenBank/DDBJ databases">
        <title>Genomic Encyclopedia of Archaeal and Bacterial Type Strains, Phase II (KMG-II): from individual species to whole genera.</title>
        <authorList>
            <person name="Goeker M."/>
        </authorList>
    </citation>
    <scope>NUCLEOTIDE SEQUENCE [LARGE SCALE GENOMIC DNA]</scope>
    <source>
        <strain evidence="4 5">DSM 100880</strain>
    </source>
</reference>
<organism evidence="4 5">
    <name type="scientific">Flavobacterium aquicola</name>
    <dbReference type="NCBI Taxonomy" id="1682742"/>
    <lineage>
        <taxon>Bacteria</taxon>
        <taxon>Pseudomonadati</taxon>
        <taxon>Bacteroidota</taxon>
        <taxon>Flavobacteriia</taxon>
        <taxon>Flavobacteriales</taxon>
        <taxon>Flavobacteriaceae</taxon>
        <taxon>Flavobacterium</taxon>
    </lineage>
</organism>
<evidence type="ECO:0000259" key="1">
    <source>
        <dbReference type="Pfam" id="PF10162"/>
    </source>
</evidence>
<dbReference type="Pfam" id="PF19408">
    <property type="entry name" value="PKD_6"/>
    <property type="match status" value="1"/>
</dbReference>
<dbReference type="InterPro" id="IPR019316">
    <property type="entry name" value="G8_domain"/>
</dbReference>
<dbReference type="EMBL" id="QUNI01000017">
    <property type="protein sequence ID" value="REG91198.1"/>
    <property type="molecule type" value="Genomic_DNA"/>
</dbReference>
<sequence>MNRTILTSKVLIIFMFFLLVQTIGFGATITSTGSGGFWDLGGSWAGGVVPTASDDVVIANGTTITVRTNRTVNNVTVQSGGVLTILNNIILTVNGSVLVNSGGQFNAGTGNNDSAIIKVFGNFTNQGTANFWKSTVVIKGDFITSGTSLQQNGNIIVGGNVTAAITGSGNGYVYPVNPYAVVSVTGTSNAQPAGTKPTDWQLINYMNEVIYGGVNCDASAGTVYSNFSTFCINDTMDFWSTGWSTGGSWSSSNPSVLTIGFVSGNSGNGRATAIASGTADVIYTVKQAGCVDKISIKKITVGAVGAISADQSICTGNNITSDITIESATGTIQWKRADNAAFTANVINLGTNSKTLTIAQVGTLNATKYFRAVVTGGTCGAGNSAIVTVTVNAAPTVPTGTASQSFCSGASPTVANLSATGTAIKWYAASSSGSALASTTALVSGTHYFATQTVNGCESTSRFDVTVTLTASVTPSVAIAITSGSNPSCSGSSVTFTATPTNGGTPTYQWTKNGTNIGGATFATYTGVAGTDFVSTDIIRCVLTPTAICVSPSTATSSGITMTVTANATPSVAIAITSGSNPSCSGSSVTFTATPTNGGTPTYQWTKNGTNIGGATSATYTGVAGTDFVSTDIIRCVLTPTAICVSSSTATSNTITTVVNPTPTITAATQPMFACEGSPATINLTGLLAGSTSTISYTINSGSVQTATGVVADPSGAASFNTGNLITADNNKTLEITGVATTSTSPSCTKSVTGITVNLNVKSNSGVISLNGLPIPSLGTTYSPNSNAVFSIDAVAGAAYSWIVPSGWSIVSGDGTNQIIVTTGTNPQGGSVTVMVNSLCSSSSLITLSSIPLPALNANSTPIKCGTLGNVTLNNLPSGNWTLTVVKDGAVSFYHESGATRTVGSLSAGTYTFTITDQFGGSASANVTMDAVTKTWKDIGSGLGWYIGTTPSSVPTLDDIVVFEGDYTISGSINACSCTVKAGVNITIAGGKVLTVENGVHVETGIAPVLDGTLTFENGASLIQNNDAKNVNTGSIIYKRTATSIKDFDYVYWSSPVAGQKLGVLSPQSDLYWSWLGDYWTTATAGETMIEGKGYIARVPRYVTSQTVNFIGTPTNGDVTIDTQGALKSNLIGNPYPSAIDAEDFMVENVDLLVDSPMLAFWTHYTPRDLNGNQYVYEAKDYSFINATGVVSADSGRPVSDGNIAAGQSFMVGSQTDGSFKFTNEMRIGDPDKNNTFFKQIKSKKTVKKEKNRIWLNLTNEGGAFKQLLVGYVTGATNDADKLFDGTTRNSNTYVDFYSIMKDKNYSIQGRGLPFDEEDQVPLGYKSTIEGTLQISIDKTDGFMTNQTVYLEDKVTNVIHDLTKGSYSFTTAKGEFKDRFILRYTNTSKLGTGDFDAKGKGVIVSVKNSQIKINSFDSSLSSVKIFDLKGSLLYEKDKVGKNEFTVDHLNSSNQFMIVMVQLEDGKWISEEIIFHD</sequence>
<evidence type="ECO:0000259" key="3">
    <source>
        <dbReference type="Pfam" id="PF19408"/>
    </source>
</evidence>
<feature type="domain" description="PKD-like" evidence="3">
    <location>
        <begin position="785"/>
        <end position="847"/>
    </location>
</feature>
<accession>A0A3E0DYU9</accession>
<dbReference type="OrthoDB" id="1652165at2"/>
<evidence type="ECO:0000313" key="5">
    <source>
        <dbReference type="Proteomes" id="UP000257136"/>
    </source>
</evidence>
<feature type="domain" description="Ig-like" evidence="2">
    <location>
        <begin position="395"/>
        <end position="469"/>
    </location>
</feature>
<dbReference type="Pfam" id="PF10162">
    <property type="entry name" value="G8"/>
    <property type="match status" value="1"/>
</dbReference>